<evidence type="ECO:0000313" key="20">
    <source>
        <dbReference type="EMBL" id="EGT50961.1"/>
    </source>
</evidence>
<feature type="transmembrane region" description="Helical" evidence="17">
    <location>
        <begin position="299"/>
        <end position="323"/>
    </location>
</feature>
<dbReference type="PANTHER" id="PTHR13872:SF1">
    <property type="entry name" value="DOLICHYL-DIPHOSPHOOLIGOSACCHARIDE--PROTEIN GLYCOSYLTRANSFERASE SUBUNIT STT3B"/>
    <property type="match status" value="1"/>
</dbReference>
<protein>
    <recommendedName>
        <fullName evidence="6">dolichyl-diphosphooligosaccharide--protein glycotransferase</fullName>
        <ecNumber evidence="6">2.4.99.18</ecNumber>
    </recommendedName>
</protein>
<dbReference type="GO" id="GO:0043687">
    <property type="term" value="P:post-translational protein modification"/>
    <property type="evidence" value="ECO:0007669"/>
    <property type="project" value="TreeGrafter"/>
</dbReference>
<evidence type="ECO:0000256" key="8">
    <source>
        <dbReference type="ARBA" id="ARBA00022679"/>
    </source>
</evidence>
<keyword evidence="13 17" id="KW-0472">Membrane</keyword>
<comment type="cofactor">
    <cofactor evidence="1">
        <name>Mn(2+)</name>
        <dbReference type="ChEBI" id="CHEBI:29035"/>
    </cofactor>
</comment>
<dbReference type="Pfam" id="PF02516">
    <property type="entry name" value="STT3"/>
    <property type="match status" value="1"/>
</dbReference>
<accession>G0N2T3</accession>
<feature type="region of interest" description="Disordered" evidence="16">
    <location>
        <begin position="437"/>
        <end position="456"/>
    </location>
</feature>
<evidence type="ECO:0000256" key="11">
    <source>
        <dbReference type="ARBA" id="ARBA00022842"/>
    </source>
</evidence>
<keyword evidence="11" id="KW-0460">Magnesium</keyword>
<dbReference type="InterPro" id="IPR048307">
    <property type="entry name" value="STT3_N"/>
</dbReference>
<evidence type="ECO:0000256" key="15">
    <source>
        <dbReference type="ARBA" id="ARBA00048829"/>
    </source>
</evidence>
<dbReference type="UniPathway" id="UPA00378"/>
<evidence type="ECO:0000313" key="21">
    <source>
        <dbReference type="Proteomes" id="UP000008068"/>
    </source>
</evidence>
<dbReference type="EC" id="2.4.99.18" evidence="6"/>
<comment type="catalytic activity">
    <reaction evidence="15">
        <text>a di-trans,poly-cis-dolichyl diphosphooligosaccharide + L-asparaginyl-[protein] = N(4)-(oligosaccharide-(1-&gt;4)-N-acetyl-beta-D-glucosaminyl-(1-&gt;4)-N-acetyl-beta-D-glucosaminyl)-L-asparaginyl-[protein] + a di-trans,poly-cis-dolichyl diphosphate + H(+)</text>
        <dbReference type="Rhea" id="RHEA:22980"/>
        <dbReference type="Rhea" id="RHEA-COMP:12804"/>
        <dbReference type="Rhea" id="RHEA-COMP:12805"/>
        <dbReference type="Rhea" id="RHEA-COMP:19506"/>
        <dbReference type="Rhea" id="RHEA-COMP:19509"/>
        <dbReference type="ChEBI" id="CHEBI:15378"/>
        <dbReference type="ChEBI" id="CHEBI:50347"/>
        <dbReference type="ChEBI" id="CHEBI:57497"/>
        <dbReference type="ChEBI" id="CHEBI:57570"/>
        <dbReference type="ChEBI" id="CHEBI:132529"/>
        <dbReference type="EC" id="2.4.99.18"/>
    </reaction>
</comment>
<dbReference type="GO" id="GO:0004579">
    <property type="term" value="F:dolichyl-diphosphooligosaccharide-protein glycotransferase activity"/>
    <property type="evidence" value="ECO:0007669"/>
    <property type="project" value="UniProtKB-EC"/>
</dbReference>
<keyword evidence="9 17" id="KW-0812">Transmembrane</keyword>
<dbReference type="AlphaFoldDB" id="G0N2T3"/>
<evidence type="ECO:0000256" key="12">
    <source>
        <dbReference type="ARBA" id="ARBA00022989"/>
    </source>
</evidence>
<keyword evidence="12 17" id="KW-1133">Transmembrane helix</keyword>
<dbReference type="EMBL" id="GL379831">
    <property type="protein sequence ID" value="EGT50961.1"/>
    <property type="molecule type" value="Genomic_DNA"/>
</dbReference>
<comment type="pathway">
    <text evidence="4">Protein modification; protein glycosylation.</text>
</comment>
<evidence type="ECO:0000256" key="16">
    <source>
        <dbReference type="SAM" id="MobiDB-lite"/>
    </source>
</evidence>
<sequence>MTSSASFRNRNRVRATTLLTIAILTLAWLAGFASRLFAIVRFESIIHEFDPWFNYRATHHMVQHGFYKFLNWFDERAWYPLGRIVGGTVYPGLMVTSGLIHWILNSLNFPVHIREVCVFLAPTFSGLTAIATYFLTKEIWSPGAGLFAACFIAVAPGYTSRSVAGSYDNEGIAIFALQFTYFLWVKSLKTGSIMWASMCALSYFYMVSAWGGYVFIINLIPLHALALIVMGRYSSRLFVSYTSFYCLATILSMQVPFVGFQPVRTSEHMPAFGVFGILQIVALMHYARNRITRQQFMTLFVGGLTILVGLAIVVYFALVWGGYVAPFSGRFYSLWDTGYAKIHIPIIASVSEHQPTTWVSFFFDLHITAAVFPVGLWYCIKQVNDERVFIILYAVSAVYFAGVMVRLMLTLTPAVCVLAGIGFSYTFEKLLRGEETKEPAPSTASNAKNKKKAKFTDTSNGEEAGVSFTVRALIAIILVGLLVLFVYHSTYITSNSYSRPSVVIQSYTPRGGLYIMDDFREAFHWLRENTPEDARIMSWWDYGYQIAGMANRTTLVDNNTWNNSHIALVGKAMASNESAAYEIMTELDVDYILVIFGGVSMYTGDDINKFLWMVRIAQGEHPNDIREANYVSASGEYTTGAGAPEAMFDSLLYKMCYYHFAETQLGPNNQIGYDRARGYVIGHKNIKLEYIEEAFTTYNWLVRIYKRKKLPNRPVVKKPTIPLEMEKVSQGKNKKGVIRSAKA</sequence>
<evidence type="ECO:0000256" key="9">
    <source>
        <dbReference type="ARBA" id="ARBA00022692"/>
    </source>
</evidence>
<keyword evidence="14" id="KW-0464">Manganese</keyword>
<dbReference type="Pfam" id="PF21436">
    <property type="entry name" value="STT3-PglB_core"/>
    <property type="match status" value="1"/>
</dbReference>
<evidence type="ECO:0000259" key="19">
    <source>
        <dbReference type="Pfam" id="PF21436"/>
    </source>
</evidence>
<dbReference type="HOGENOM" id="CLU_009279_1_0_1"/>
<evidence type="ECO:0000256" key="1">
    <source>
        <dbReference type="ARBA" id="ARBA00001936"/>
    </source>
</evidence>
<proteinExistence type="inferred from homology"/>
<dbReference type="eggNOG" id="KOG2292">
    <property type="taxonomic scope" value="Eukaryota"/>
</dbReference>
<evidence type="ECO:0000256" key="7">
    <source>
        <dbReference type="ARBA" id="ARBA00022676"/>
    </source>
</evidence>
<dbReference type="GO" id="GO:0046872">
    <property type="term" value="F:metal ion binding"/>
    <property type="evidence" value="ECO:0007669"/>
    <property type="project" value="UniProtKB-KW"/>
</dbReference>
<dbReference type="InterPro" id="IPR003674">
    <property type="entry name" value="Oligo_trans_STT3"/>
</dbReference>
<dbReference type="GO" id="GO:0016020">
    <property type="term" value="C:membrane"/>
    <property type="evidence" value="ECO:0007669"/>
    <property type="project" value="InterPro"/>
</dbReference>
<dbReference type="GO" id="GO:0012505">
    <property type="term" value="C:endomembrane system"/>
    <property type="evidence" value="ECO:0007669"/>
    <property type="project" value="UniProtKB-SubCell"/>
</dbReference>
<feature type="transmembrane region" description="Helical" evidence="17">
    <location>
        <begin position="207"/>
        <end position="230"/>
    </location>
</feature>
<comment type="similarity">
    <text evidence="5">Belongs to the STT3 family.</text>
</comment>
<dbReference type="Proteomes" id="UP000008068">
    <property type="component" value="Unassembled WGS sequence"/>
</dbReference>
<dbReference type="InParanoid" id="G0N2T3"/>
<feature type="domain" description="Oligosaccharyl transferase STT3 N-terminal" evidence="18">
    <location>
        <begin position="19"/>
        <end position="419"/>
    </location>
</feature>
<comment type="subcellular location">
    <subcellularLocation>
        <location evidence="3">Endomembrane system</location>
        <topology evidence="3">Multi-pass membrane protein</topology>
    </subcellularLocation>
</comment>
<dbReference type="InterPro" id="IPR048999">
    <property type="entry name" value="STT3-PglB_core"/>
</dbReference>
<keyword evidence="21" id="KW-1185">Reference proteome</keyword>
<feature type="domain" description="STT3/PglB/AglB core" evidence="19">
    <location>
        <begin position="536"/>
        <end position="592"/>
    </location>
</feature>
<name>G0N2T3_CAEBE</name>
<keyword evidence="7" id="KW-0328">Glycosyltransferase</keyword>
<evidence type="ECO:0000256" key="6">
    <source>
        <dbReference type="ARBA" id="ARBA00012605"/>
    </source>
</evidence>
<dbReference type="OrthoDB" id="10261066at2759"/>
<feature type="transmembrane region" description="Helical" evidence="17">
    <location>
        <begin position="468"/>
        <end position="487"/>
    </location>
</feature>
<gene>
    <name evidence="20" type="ORF">CAEBREN_05766</name>
</gene>
<keyword evidence="8" id="KW-0808">Transferase</keyword>
<feature type="transmembrane region" description="Helical" evidence="17">
    <location>
        <begin position="171"/>
        <end position="187"/>
    </location>
</feature>
<dbReference type="STRING" id="135651.G0N2T3"/>
<evidence type="ECO:0000256" key="13">
    <source>
        <dbReference type="ARBA" id="ARBA00023136"/>
    </source>
</evidence>
<feature type="transmembrane region" description="Helical" evidence="17">
    <location>
        <begin position="269"/>
        <end position="287"/>
    </location>
</feature>
<reference evidence="21" key="1">
    <citation type="submission" date="2011-07" db="EMBL/GenBank/DDBJ databases">
        <authorList>
            <consortium name="Caenorhabditis brenneri Sequencing and Analysis Consortium"/>
            <person name="Wilson R.K."/>
        </authorList>
    </citation>
    <scope>NUCLEOTIDE SEQUENCE [LARGE SCALE GENOMIC DNA]</scope>
    <source>
        <strain evidence="21">PB2801</strain>
    </source>
</reference>
<dbReference type="GO" id="GO:0018279">
    <property type="term" value="P:protein N-linked glycosylation via asparagine"/>
    <property type="evidence" value="ECO:0007669"/>
    <property type="project" value="TreeGrafter"/>
</dbReference>
<dbReference type="PANTHER" id="PTHR13872">
    <property type="entry name" value="DOLICHYL-DIPHOSPHOOLIGOSACCHARIDE--PROTEIN GLYCOSYLTRANSFERASE SUBUNIT"/>
    <property type="match status" value="1"/>
</dbReference>
<dbReference type="OMA" id="YHEEYMR"/>
<evidence type="ECO:0000259" key="18">
    <source>
        <dbReference type="Pfam" id="PF02516"/>
    </source>
</evidence>
<evidence type="ECO:0000256" key="17">
    <source>
        <dbReference type="SAM" id="Phobius"/>
    </source>
</evidence>
<feature type="transmembrane region" description="Helical" evidence="17">
    <location>
        <begin position="358"/>
        <end position="378"/>
    </location>
</feature>
<evidence type="ECO:0000256" key="10">
    <source>
        <dbReference type="ARBA" id="ARBA00022723"/>
    </source>
</evidence>
<feature type="transmembrane region" description="Helical" evidence="17">
    <location>
        <begin position="116"/>
        <end position="134"/>
    </location>
</feature>
<feature type="transmembrane region" description="Helical" evidence="17">
    <location>
        <begin position="390"/>
        <end position="423"/>
    </location>
</feature>
<feature type="transmembrane region" description="Helical" evidence="17">
    <location>
        <begin position="237"/>
        <end position="257"/>
    </location>
</feature>
<evidence type="ECO:0000256" key="4">
    <source>
        <dbReference type="ARBA" id="ARBA00004922"/>
    </source>
</evidence>
<feature type="transmembrane region" description="Helical" evidence="17">
    <location>
        <begin position="140"/>
        <end position="159"/>
    </location>
</feature>
<organism evidence="21">
    <name type="scientific">Caenorhabditis brenneri</name>
    <name type="common">Nematode worm</name>
    <dbReference type="NCBI Taxonomy" id="135651"/>
    <lineage>
        <taxon>Eukaryota</taxon>
        <taxon>Metazoa</taxon>
        <taxon>Ecdysozoa</taxon>
        <taxon>Nematoda</taxon>
        <taxon>Chromadorea</taxon>
        <taxon>Rhabditida</taxon>
        <taxon>Rhabditina</taxon>
        <taxon>Rhabditomorpha</taxon>
        <taxon>Rhabditoidea</taxon>
        <taxon>Rhabditidae</taxon>
        <taxon>Peloderinae</taxon>
        <taxon>Caenorhabditis</taxon>
    </lineage>
</organism>
<evidence type="ECO:0000256" key="5">
    <source>
        <dbReference type="ARBA" id="ARBA00010810"/>
    </source>
</evidence>
<evidence type="ECO:0000256" key="3">
    <source>
        <dbReference type="ARBA" id="ARBA00004127"/>
    </source>
</evidence>
<evidence type="ECO:0000256" key="2">
    <source>
        <dbReference type="ARBA" id="ARBA00001946"/>
    </source>
</evidence>
<comment type="cofactor">
    <cofactor evidence="2">
        <name>Mg(2+)</name>
        <dbReference type="ChEBI" id="CHEBI:18420"/>
    </cofactor>
</comment>
<evidence type="ECO:0000256" key="14">
    <source>
        <dbReference type="ARBA" id="ARBA00023211"/>
    </source>
</evidence>
<dbReference type="Gene3D" id="3.40.50.12610">
    <property type="match status" value="1"/>
</dbReference>
<feature type="transmembrane region" description="Helical" evidence="17">
    <location>
        <begin position="84"/>
        <end position="104"/>
    </location>
</feature>
<keyword evidence="10" id="KW-0479">Metal-binding</keyword>